<organism evidence="2 3">
    <name type="scientific">Armillaria tabescens</name>
    <name type="common">Ringless honey mushroom</name>
    <name type="synonym">Agaricus tabescens</name>
    <dbReference type="NCBI Taxonomy" id="1929756"/>
    <lineage>
        <taxon>Eukaryota</taxon>
        <taxon>Fungi</taxon>
        <taxon>Dikarya</taxon>
        <taxon>Basidiomycota</taxon>
        <taxon>Agaricomycotina</taxon>
        <taxon>Agaricomycetes</taxon>
        <taxon>Agaricomycetidae</taxon>
        <taxon>Agaricales</taxon>
        <taxon>Marasmiineae</taxon>
        <taxon>Physalacriaceae</taxon>
        <taxon>Desarmillaria</taxon>
    </lineage>
</organism>
<keyword evidence="3" id="KW-1185">Reference proteome</keyword>
<accession>A0AA39N4S9</accession>
<protein>
    <submittedName>
        <fullName evidence="2">Uncharacterized protein</fullName>
    </submittedName>
</protein>
<comment type="caution">
    <text evidence="2">The sequence shown here is derived from an EMBL/GenBank/DDBJ whole genome shotgun (WGS) entry which is preliminary data.</text>
</comment>
<evidence type="ECO:0000313" key="3">
    <source>
        <dbReference type="Proteomes" id="UP001175211"/>
    </source>
</evidence>
<dbReference type="EMBL" id="JAUEPS010000021">
    <property type="protein sequence ID" value="KAK0457458.1"/>
    <property type="molecule type" value="Genomic_DNA"/>
</dbReference>
<name>A0AA39N4S9_ARMTA</name>
<reference evidence="2" key="1">
    <citation type="submission" date="2023-06" db="EMBL/GenBank/DDBJ databases">
        <authorList>
            <consortium name="Lawrence Berkeley National Laboratory"/>
            <person name="Ahrendt S."/>
            <person name="Sahu N."/>
            <person name="Indic B."/>
            <person name="Wong-Bajracharya J."/>
            <person name="Merenyi Z."/>
            <person name="Ke H.-M."/>
            <person name="Monk M."/>
            <person name="Kocsube S."/>
            <person name="Drula E."/>
            <person name="Lipzen A."/>
            <person name="Balint B."/>
            <person name="Henrissat B."/>
            <person name="Andreopoulos B."/>
            <person name="Martin F.M."/>
            <person name="Harder C.B."/>
            <person name="Rigling D."/>
            <person name="Ford K.L."/>
            <person name="Foster G.D."/>
            <person name="Pangilinan J."/>
            <person name="Papanicolaou A."/>
            <person name="Barry K."/>
            <person name="LaButti K."/>
            <person name="Viragh M."/>
            <person name="Koriabine M."/>
            <person name="Yan M."/>
            <person name="Riley R."/>
            <person name="Champramary S."/>
            <person name="Plett K.L."/>
            <person name="Tsai I.J."/>
            <person name="Slot J."/>
            <person name="Sipos G."/>
            <person name="Plett J."/>
            <person name="Nagy L.G."/>
            <person name="Grigoriev I.V."/>
        </authorList>
    </citation>
    <scope>NUCLEOTIDE SEQUENCE</scope>
    <source>
        <strain evidence="2">CCBAS 213</strain>
    </source>
</reference>
<feature type="region of interest" description="Disordered" evidence="1">
    <location>
        <begin position="1"/>
        <end position="20"/>
    </location>
</feature>
<proteinExistence type="predicted"/>
<gene>
    <name evidence="2" type="ORF">EV420DRAFT_1480531</name>
</gene>
<dbReference type="AlphaFoldDB" id="A0AA39N4S9"/>
<dbReference type="RefSeq" id="XP_060329770.1">
    <property type="nucleotide sequence ID" value="XM_060469678.1"/>
</dbReference>
<dbReference type="GeneID" id="85353226"/>
<evidence type="ECO:0000313" key="2">
    <source>
        <dbReference type="EMBL" id="KAK0457458.1"/>
    </source>
</evidence>
<dbReference type="Proteomes" id="UP001175211">
    <property type="component" value="Unassembled WGS sequence"/>
</dbReference>
<evidence type="ECO:0000256" key="1">
    <source>
        <dbReference type="SAM" id="MobiDB-lite"/>
    </source>
</evidence>
<sequence>MARLSALPSLPPLSQPPSSGIRTLSYPSIAFKASRQDNGSSGRHRVGLCFTENGQGVLEDGINPGALRAWPKMECIRILVRNGVSICYPDLNQGPSWIEGQRALDNMHIPLMLPLSIKRKLPFGTINSPARLLPDRRCPPLSTSARLGEQCLQSALVIVCFGFSDTTDRIGTSSPTDPLVERGGVANDNYDPRVQDLYFPSTRAPNFSVVTGSRVMADYGSLRRILDDSLRGCLCLHRRYLEDGETNKYPIPGNGVIAASAFDVKEYRRIESGDLSPRMDGARYQVADSDRNKSIPSGKEASPCVRNEVDDIGYYI</sequence>